<name>A0A430AJY7_9ENTE</name>
<gene>
    <name evidence="1" type="ORF">CBF30_04060</name>
</gene>
<accession>A0A430AJY7</accession>
<dbReference type="EMBL" id="NGJZ01000001">
    <property type="protein sequence ID" value="RSU08421.1"/>
    <property type="molecule type" value="Genomic_DNA"/>
</dbReference>
<organism evidence="1 2">
    <name type="scientific">Vagococcus entomophilus</name>
    <dbReference type="NCBI Taxonomy" id="1160095"/>
    <lineage>
        <taxon>Bacteria</taxon>
        <taxon>Bacillati</taxon>
        <taxon>Bacillota</taxon>
        <taxon>Bacilli</taxon>
        <taxon>Lactobacillales</taxon>
        <taxon>Enterococcaceae</taxon>
        <taxon>Vagococcus</taxon>
    </lineage>
</organism>
<dbReference type="AlphaFoldDB" id="A0A430AJY7"/>
<dbReference type="OrthoDB" id="2186451at2"/>
<reference evidence="1 2" key="1">
    <citation type="submission" date="2017-05" db="EMBL/GenBank/DDBJ databases">
        <title>Vagococcus spp. assemblies.</title>
        <authorList>
            <person name="Gulvik C.A."/>
        </authorList>
    </citation>
    <scope>NUCLEOTIDE SEQUENCE [LARGE SCALE GENOMIC DNA]</scope>
    <source>
        <strain evidence="1 2">DSM 24756</strain>
    </source>
</reference>
<keyword evidence="2" id="KW-1185">Reference proteome</keyword>
<evidence type="ECO:0000313" key="2">
    <source>
        <dbReference type="Proteomes" id="UP000288669"/>
    </source>
</evidence>
<sequence length="88" mass="10249">MKNLSCVGIVDKIRLIHSFPNSLVRFTLHTKDDDYNCFISGDKAHKLLFLDNNKFEIAAFGHLNDKGNYIVEKYMIRNHNEFTLKFAV</sequence>
<evidence type="ECO:0000313" key="1">
    <source>
        <dbReference type="EMBL" id="RSU08421.1"/>
    </source>
</evidence>
<dbReference type="Proteomes" id="UP000288669">
    <property type="component" value="Unassembled WGS sequence"/>
</dbReference>
<dbReference type="RefSeq" id="WP_126823005.1">
    <property type="nucleotide sequence ID" value="NZ_JBHLWU010000001.1"/>
</dbReference>
<comment type="caution">
    <text evidence="1">The sequence shown here is derived from an EMBL/GenBank/DDBJ whole genome shotgun (WGS) entry which is preliminary data.</text>
</comment>
<proteinExistence type="predicted"/>
<protein>
    <submittedName>
        <fullName evidence="1">Uncharacterized protein</fullName>
    </submittedName>
</protein>